<evidence type="ECO:0000313" key="3">
    <source>
        <dbReference type="EMBL" id="NEC23653.1"/>
    </source>
</evidence>
<dbReference type="InterPro" id="IPR036691">
    <property type="entry name" value="Endo/exonu/phosph_ase_sf"/>
</dbReference>
<dbReference type="Gene3D" id="2.80.10.50">
    <property type="match status" value="1"/>
</dbReference>
<dbReference type="PANTHER" id="PTHR14859:SF1">
    <property type="entry name" value="PGAP2-INTERACTING PROTEIN"/>
    <property type="match status" value="1"/>
</dbReference>
<keyword evidence="3" id="KW-0540">Nuclease</keyword>
<protein>
    <submittedName>
        <fullName evidence="3">Endonuclease/exonuclease/phosphatase family protein</fullName>
    </submittedName>
</protein>
<comment type="caution">
    <text evidence="3">The sequence shown here is derived from an EMBL/GenBank/DDBJ whole genome shotgun (WGS) entry which is preliminary data.</text>
</comment>
<keyword evidence="3" id="KW-0255">Endonuclease</keyword>
<dbReference type="AlphaFoldDB" id="A0A7K3S8P6"/>
<dbReference type="InterPro" id="IPR051916">
    <property type="entry name" value="GPI-anchor_lipid_remodeler"/>
</dbReference>
<sequence length="497" mass="54438">MRRLLRALAIFCAAIVGLQVFSAPSAVAADISQDADAIAKSAGQKWALKSLANGKYVSVELNETDAQLEWRLRARADSVGSWERFTLHTNHRAKTIGLRSEVTGFLVTAEFNDGGDREGMLRARGVRLGQWQQFTPDYLKETPPSGSPQGSQVLAFTAAATGGTPKYVTAEVGETGDGLLRARGSRLGSWEKFVLEPVTSAGDVQPPQVSAANATTLNVMSWNVCANNNGSCGWSDDRAGFVELNAEIKARLKSPDVILFQEFCEKHAKRVEWMLEDHTGRGWDVRFAPVHHQTDGPRIQKQCAMGPAPDSADRGAFGIAIAVPEENVWYKRHDLTSPEPAVHEQRSALCAALPARAVMVCNAHFTAGGADFGDPKGEWRTKQAAQLAEITKVYEQRGYRTIFGGDFNSVPPDHQTKTDPPNTVLIKTYAEYRECDENRFADRPRDGRATKPFGDREIKIDYIFAQDTAEFSSCSVDADTGKSDHYPIYGTVKLPGT</sequence>
<dbReference type="GO" id="GO:0004527">
    <property type="term" value="F:exonuclease activity"/>
    <property type="evidence" value="ECO:0007669"/>
    <property type="project" value="UniProtKB-KW"/>
</dbReference>
<dbReference type="GO" id="GO:0016020">
    <property type="term" value="C:membrane"/>
    <property type="evidence" value="ECO:0007669"/>
    <property type="project" value="GOC"/>
</dbReference>
<gene>
    <name evidence="3" type="ORF">G3I50_36185</name>
</gene>
<evidence type="ECO:0000259" key="2">
    <source>
        <dbReference type="Pfam" id="PF03372"/>
    </source>
</evidence>
<dbReference type="Gene3D" id="3.60.10.10">
    <property type="entry name" value="Endonuclease/exonuclease/phosphatase"/>
    <property type="match status" value="1"/>
</dbReference>
<keyword evidence="3" id="KW-0269">Exonuclease</keyword>
<keyword evidence="3" id="KW-0378">Hydrolase</keyword>
<dbReference type="Proteomes" id="UP000469670">
    <property type="component" value="Unassembled WGS sequence"/>
</dbReference>
<feature type="domain" description="Endonuclease/exonuclease/phosphatase" evidence="2">
    <location>
        <begin position="220"/>
        <end position="485"/>
    </location>
</feature>
<dbReference type="CDD" id="cd00257">
    <property type="entry name" value="beta-trefoil_FSCN-like"/>
    <property type="match status" value="1"/>
</dbReference>
<name>A0A7K3S8P6_9ACTN</name>
<dbReference type="EMBL" id="JAAGMP010001603">
    <property type="protein sequence ID" value="NEC23653.1"/>
    <property type="molecule type" value="Genomic_DNA"/>
</dbReference>
<accession>A0A7K3S8P6</accession>
<keyword evidence="1" id="KW-0732">Signal</keyword>
<organism evidence="3 4">
    <name type="scientific">Streptomyces parvus</name>
    <dbReference type="NCBI Taxonomy" id="66428"/>
    <lineage>
        <taxon>Bacteria</taxon>
        <taxon>Bacillati</taxon>
        <taxon>Actinomycetota</taxon>
        <taxon>Actinomycetes</taxon>
        <taxon>Kitasatosporales</taxon>
        <taxon>Streptomycetaceae</taxon>
        <taxon>Streptomyces</taxon>
    </lineage>
</organism>
<feature type="signal peptide" evidence="1">
    <location>
        <begin position="1"/>
        <end position="28"/>
    </location>
</feature>
<feature type="chain" id="PRO_5029614034" evidence="1">
    <location>
        <begin position="29"/>
        <end position="497"/>
    </location>
</feature>
<dbReference type="PANTHER" id="PTHR14859">
    <property type="entry name" value="CALCOFLUOR WHITE HYPERSENSITIVE PROTEIN PRECURSOR"/>
    <property type="match status" value="1"/>
</dbReference>
<dbReference type="RefSeq" id="WP_164207911.1">
    <property type="nucleotide sequence ID" value="NZ_JAAGMP010001603.1"/>
</dbReference>
<dbReference type="GO" id="GO:0006506">
    <property type="term" value="P:GPI anchor biosynthetic process"/>
    <property type="evidence" value="ECO:0007669"/>
    <property type="project" value="TreeGrafter"/>
</dbReference>
<dbReference type="SUPFAM" id="SSF56219">
    <property type="entry name" value="DNase I-like"/>
    <property type="match status" value="1"/>
</dbReference>
<dbReference type="InterPro" id="IPR005135">
    <property type="entry name" value="Endo/exonuclease/phosphatase"/>
</dbReference>
<proteinExistence type="predicted"/>
<reference evidence="3 4" key="1">
    <citation type="submission" date="2020-01" db="EMBL/GenBank/DDBJ databases">
        <title>Insect and environment-associated Actinomycetes.</title>
        <authorList>
            <person name="Currrie C."/>
            <person name="Chevrette M."/>
            <person name="Carlson C."/>
            <person name="Stubbendieck R."/>
            <person name="Wendt-Pienkowski E."/>
        </authorList>
    </citation>
    <scope>NUCLEOTIDE SEQUENCE [LARGE SCALE GENOMIC DNA]</scope>
    <source>
        <strain evidence="3 4">SID7590</strain>
    </source>
</reference>
<dbReference type="SUPFAM" id="SSF50405">
    <property type="entry name" value="Actin-crosslinking proteins"/>
    <property type="match status" value="1"/>
</dbReference>
<dbReference type="GO" id="GO:0004519">
    <property type="term" value="F:endonuclease activity"/>
    <property type="evidence" value="ECO:0007669"/>
    <property type="project" value="UniProtKB-KW"/>
</dbReference>
<evidence type="ECO:0000256" key="1">
    <source>
        <dbReference type="SAM" id="SignalP"/>
    </source>
</evidence>
<dbReference type="Pfam" id="PF03372">
    <property type="entry name" value="Exo_endo_phos"/>
    <property type="match status" value="1"/>
</dbReference>
<evidence type="ECO:0000313" key="4">
    <source>
        <dbReference type="Proteomes" id="UP000469670"/>
    </source>
</evidence>
<dbReference type="InterPro" id="IPR008999">
    <property type="entry name" value="Actin-crosslinking"/>
</dbReference>